<sequence length="311" mass="35905">MTKSHLLLTTSRISLLETLEADSGQRSIPNYTLKWKARRLWVSCKLNETVRVPALKSKQWLQDCLNRSFIQAVYIDLSAGEAELKQWAESCHQANLQAFVRLPTLSKLPQKQWPLKWVLKRSSDWLVAALLLLLLSPLMLILGFLVRFTSSGPIFYRQWRVGHRGKLFQIIKFRTMKADAEKLHNQVMANQPGLHKCKDDPRITQIGRWMRKFSLDELPQLLNVLRGEMSLVGPRPWALYDAVRIEPELQGRLNAVPGITGAWQVTTRSHNCDLASVNRMDLDYLHQWTFRKDLKFLLLTAPKVFTGFGAY</sequence>
<dbReference type="GO" id="GO:0016780">
    <property type="term" value="F:phosphotransferase activity, for other substituted phosphate groups"/>
    <property type="evidence" value="ECO:0007669"/>
    <property type="project" value="TreeGrafter"/>
</dbReference>
<reference evidence="4" key="1">
    <citation type="submission" date="2020-10" db="EMBL/GenBank/DDBJ databases">
        <authorList>
            <person name="Castelo-Branco R."/>
            <person name="Eusebio N."/>
            <person name="Adriana R."/>
            <person name="Vieira A."/>
            <person name="Brugerolle De Fraissinette N."/>
            <person name="Rezende De Castro R."/>
            <person name="Schneider M.P."/>
            <person name="Vasconcelos V."/>
            <person name="Leao P.N."/>
        </authorList>
    </citation>
    <scope>NUCLEOTIDE SEQUENCE</scope>
    <source>
        <strain evidence="4">LEGE 07310</strain>
    </source>
</reference>
<comment type="similarity">
    <text evidence="1">Belongs to the bacterial sugar transferase family.</text>
</comment>
<keyword evidence="4" id="KW-0808">Transferase</keyword>
<gene>
    <name evidence="4" type="ORF">IQ241_03250</name>
</gene>
<evidence type="ECO:0000256" key="1">
    <source>
        <dbReference type="ARBA" id="ARBA00006464"/>
    </source>
</evidence>
<dbReference type="NCBIfam" id="NF045514">
    <property type="entry name" value="glycotran_HepC"/>
    <property type="match status" value="1"/>
</dbReference>
<evidence type="ECO:0000256" key="2">
    <source>
        <dbReference type="SAM" id="Phobius"/>
    </source>
</evidence>
<dbReference type="PANTHER" id="PTHR30576">
    <property type="entry name" value="COLANIC BIOSYNTHESIS UDP-GLUCOSE LIPID CARRIER TRANSFERASE"/>
    <property type="match status" value="1"/>
</dbReference>
<evidence type="ECO:0000259" key="3">
    <source>
        <dbReference type="Pfam" id="PF02397"/>
    </source>
</evidence>
<dbReference type="AlphaFoldDB" id="A0A8J7ALD9"/>
<keyword evidence="5" id="KW-1185">Reference proteome</keyword>
<proteinExistence type="inferred from homology"/>
<evidence type="ECO:0000313" key="4">
    <source>
        <dbReference type="EMBL" id="MBE9076321.1"/>
    </source>
</evidence>
<keyword evidence="2" id="KW-1133">Transmembrane helix</keyword>
<protein>
    <submittedName>
        <fullName evidence="4">Sugar transferase</fullName>
    </submittedName>
</protein>
<feature type="transmembrane region" description="Helical" evidence="2">
    <location>
        <begin position="125"/>
        <end position="148"/>
    </location>
</feature>
<keyword evidence="2" id="KW-0472">Membrane</keyword>
<dbReference type="EMBL" id="JADEXG010000005">
    <property type="protein sequence ID" value="MBE9076321.1"/>
    <property type="molecule type" value="Genomic_DNA"/>
</dbReference>
<accession>A0A8J7ALD9</accession>
<comment type="caution">
    <text evidence="4">The sequence shown here is derived from an EMBL/GenBank/DDBJ whole genome shotgun (WGS) entry which is preliminary data.</text>
</comment>
<dbReference type="Proteomes" id="UP000636505">
    <property type="component" value="Unassembled WGS sequence"/>
</dbReference>
<feature type="domain" description="Bacterial sugar transferase" evidence="3">
    <location>
        <begin position="120"/>
        <end position="305"/>
    </location>
</feature>
<dbReference type="InterPro" id="IPR003362">
    <property type="entry name" value="Bact_transf"/>
</dbReference>
<name>A0A8J7ALD9_9CYAN</name>
<dbReference type="Pfam" id="PF02397">
    <property type="entry name" value="Bac_transf"/>
    <property type="match status" value="1"/>
</dbReference>
<dbReference type="RefSeq" id="WP_193904987.1">
    <property type="nucleotide sequence ID" value="NZ_JADEXG010000005.1"/>
</dbReference>
<evidence type="ECO:0000313" key="5">
    <source>
        <dbReference type="Proteomes" id="UP000636505"/>
    </source>
</evidence>
<keyword evidence="2" id="KW-0812">Transmembrane</keyword>
<dbReference type="PANTHER" id="PTHR30576:SF10">
    <property type="entry name" value="SLL5057 PROTEIN"/>
    <property type="match status" value="1"/>
</dbReference>
<organism evidence="4 5">
    <name type="scientific">Vasconcelosia minhoensis LEGE 07310</name>
    <dbReference type="NCBI Taxonomy" id="915328"/>
    <lineage>
        <taxon>Bacteria</taxon>
        <taxon>Bacillati</taxon>
        <taxon>Cyanobacteriota</taxon>
        <taxon>Cyanophyceae</taxon>
        <taxon>Nodosilineales</taxon>
        <taxon>Cymatolegaceae</taxon>
        <taxon>Vasconcelosia</taxon>
        <taxon>Vasconcelosia minhoensis</taxon>
    </lineage>
</organism>